<dbReference type="EMBL" id="SMKW01000092">
    <property type="protein sequence ID" value="TDD37786.1"/>
    <property type="molecule type" value="Genomic_DNA"/>
</dbReference>
<keyword evidence="4" id="KW-1185">Reference proteome</keyword>
<dbReference type="InterPro" id="IPR025540">
    <property type="entry name" value="FlK"/>
</dbReference>
<name>A0A4R4Y199_9PSEU</name>
<sequence length="152" mass="17335">MKPGLNAGTTHTVHRRIEQELTVPHILPGTLLERGETVLASGYLVALLESACWQVVHPHLEPHESAVGVDFVLTHCAPAWPRDLVEITVTCTRVSSETRDIEWHTSATNLRTRRVVGRMRHRLRIVESNRFQERTMRPRPSVRNSDPRQPES</sequence>
<gene>
    <name evidence="3" type="ORF">E1288_39985</name>
</gene>
<dbReference type="Proteomes" id="UP000294947">
    <property type="component" value="Unassembled WGS sequence"/>
</dbReference>
<accession>A0A4R4Y199</accession>
<evidence type="ECO:0000313" key="4">
    <source>
        <dbReference type="Proteomes" id="UP000294947"/>
    </source>
</evidence>
<feature type="region of interest" description="Disordered" evidence="1">
    <location>
        <begin position="129"/>
        <end position="152"/>
    </location>
</feature>
<organism evidence="3 4">
    <name type="scientific">Saccharopolyspora elongata</name>
    <dbReference type="NCBI Taxonomy" id="2530387"/>
    <lineage>
        <taxon>Bacteria</taxon>
        <taxon>Bacillati</taxon>
        <taxon>Actinomycetota</taxon>
        <taxon>Actinomycetes</taxon>
        <taxon>Pseudonocardiales</taxon>
        <taxon>Pseudonocardiaceae</taxon>
        <taxon>Saccharopolyspora</taxon>
    </lineage>
</organism>
<proteinExistence type="predicted"/>
<feature type="domain" description="Fluoroacetyl-CoA-specific thioesterase-like" evidence="2">
    <location>
        <begin position="33"/>
        <end position="128"/>
    </location>
</feature>
<protein>
    <recommendedName>
        <fullName evidence="2">Fluoroacetyl-CoA-specific thioesterase-like domain-containing protein</fullName>
    </recommendedName>
</protein>
<dbReference type="Gene3D" id="3.10.129.10">
    <property type="entry name" value="Hotdog Thioesterase"/>
    <property type="match status" value="1"/>
</dbReference>
<dbReference type="SUPFAM" id="SSF54637">
    <property type="entry name" value="Thioesterase/thiol ester dehydrase-isomerase"/>
    <property type="match status" value="1"/>
</dbReference>
<dbReference type="AlphaFoldDB" id="A0A4R4Y199"/>
<comment type="caution">
    <text evidence="3">The sequence shown here is derived from an EMBL/GenBank/DDBJ whole genome shotgun (WGS) entry which is preliminary data.</text>
</comment>
<dbReference type="InterPro" id="IPR029069">
    <property type="entry name" value="HotDog_dom_sf"/>
</dbReference>
<evidence type="ECO:0000259" key="2">
    <source>
        <dbReference type="Pfam" id="PF22636"/>
    </source>
</evidence>
<dbReference type="Pfam" id="PF22636">
    <property type="entry name" value="FlK"/>
    <property type="match status" value="1"/>
</dbReference>
<dbReference type="InterPro" id="IPR054485">
    <property type="entry name" value="FlK-like_dom"/>
</dbReference>
<dbReference type="RefSeq" id="WP_132493888.1">
    <property type="nucleotide sequence ID" value="NZ_SMKW01000092.1"/>
</dbReference>
<dbReference type="PANTHER" id="PTHR36934:SF1">
    <property type="entry name" value="THIOESTERASE DOMAIN-CONTAINING PROTEIN"/>
    <property type="match status" value="1"/>
</dbReference>
<reference evidence="3 4" key="1">
    <citation type="submission" date="2019-03" db="EMBL/GenBank/DDBJ databases">
        <title>Draft genome sequences of novel Actinobacteria.</title>
        <authorList>
            <person name="Sahin N."/>
            <person name="Ay H."/>
            <person name="Saygin H."/>
        </authorList>
    </citation>
    <scope>NUCLEOTIDE SEQUENCE [LARGE SCALE GENOMIC DNA]</scope>
    <source>
        <strain evidence="3 4">7K502</strain>
    </source>
</reference>
<evidence type="ECO:0000256" key="1">
    <source>
        <dbReference type="SAM" id="MobiDB-lite"/>
    </source>
</evidence>
<evidence type="ECO:0000313" key="3">
    <source>
        <dbReference type="EMBL" id="TDD37786.1"/>
    </source>
</evidence>
<dbReference type="PANTHER" id="PTHR36934">
    <property type="entry name" value="BLR0278 PROTEIN"/>
    <property type="match status" value="1"/>
</dbReference>
<dbReference type="OrthoDB" id="6902891at2"/>